<evidence type="ECO:0000256" key="8">
    <source>
        <dbReference type="ARBA" id="ARBA00023136"/>
    </source>
</evidence>
<organism evidence="10 11">
    <name type="scientific">Stutzerimonas stutzeri</name>
    <name type="common">Pseudomonas stutzeri</name>
    <dbReference type="NCBI Taxonomy" id="316"/>
    <lineage>
        <taxon>Bacteria</taxon>
        <taxon>Pseudomonadati</taxon>
        <taxon>Pseudomonadota</taxon>
        <taxon>Gammaproteobacteria</taxon>
        <taxon>Pseudomonadales</taxon>
        <taxon>Pseudomonadaceae</taxon>
        <taxon>Stutzerimonas</taxon>
    </lineage>
</organism>
<feature type="domain" description="ABC transporter" evidence="9">
    <location>
        <begin position="22"/>
        <end position="266"/>
    </location>
</feature>
<dbReference type="GO" id="GO:0005524">
    <property type="term" value="F:ATP binding"/>
    <property type="evidence" value="ECO:0007669"/>
    <property type="project" value="UniProtKB-KW"/>
</dbReference>
<dbReference type="CDD" id="cd03256">
    <property type="entry name" value="ABC_PhnC_transporter"/>
    <property type="match status" value="1"/>
</dbReference>
<evidence type="ECO:0000259" key="9">
    <source>
        <dbReference type="PROSITE" id="PS50893"/>
    </source>
</evidence>
<dbReference type="GO" id="GO:0015416">
    <property type="term" value="F:ABC-type phosphonate transporter activity"/>
    <property type="evidence" value="ECO:0007669"/>
    <property type="project" value="InterPro"/>
</dbReference>
<name>A0A5S5BDK3_STUST</name>
<dbReference type="GO" id="GO:0016887">
    <property type="term" value="F:ATP hydrolysis activity"/>
    <property type="evidence" value="ECO:0007669"/>
    <property type="project" value="InterPro"/>
</dbReference>
<keyword evidence="3" id="KW-1003">Cell membrane</keyword>
<dbReference type="PANTHER" id="PTHR43166">
    <property type="entry name" value="AMINO ACID IMPORT ATP-BINDING PROTEIN"/>
    <property type="match status" value="1"/>
</dbReference>
<dbReference type="SUPFAM" id="SSF52540">
    <property type="entry name" value="P-loop containing nucleoside triphosphate hydrolases"/>
    <property type="match status" value="1"/>
</dbReference>
<evidence type="ECO:0000256" key="6">
    <source>
        <dbReference type="ARBA" id="ARBA00022840"/>
    </source>
</evidence>
<dbReference type="SMART" id="SM00382">
    <property type="entry name" value="AAA"/>
    <property type="match status" value="1"/>
</dbReference>
<dbReference type="OrthoDB" id="9802264at2"/>
<gene>
    <name evidence="10" type="ORF">A9A72_122152</name>
</gene>
<dbReference type="RefSeq" id="WP_148924548.1">
    <property type="nucleotide sequence ID" value="NZ_VNHQ01000012.1"/>
</dbReference>
<dbReference type="InterPro" id="IPR050086">
    <property type="entry name" value="MetN_ABC_transporter-like"/>
</dbReference>
<dbReference type="AlphaFoldDB" id="A0A5S5BDK3"/>
<keyword evidence="6 10" id="KW-0067">ATP-binding</keyword>
<evidence type="ECO:0000313" key="10">
    <source>
        <dbReference type="EMBL" id="TYP65029.1"/>
    </source>
</evidence>
<dbReference type="GO" id="GO:0005886">
    <property type="term" value="C:plasma membrane"/>
    <property type="evidence" value="ECO:0007669"/>
    <property type="project" value="UniProtKB-SubCell"/>
</dbReference>
<dbReference type="InterPro" id="IPR003439">
    <property type="entry name" value="ABC_transporter-like_ATP-bd"/>
</dbReference>
<evidence type="ECO:0000256" key="3">
    <source>
        <dbReference type="ARBA" id="ARBA00022475"/>
    </source>
</evidence>
<accession>A0A5S5BDK3</accession>
<keyword evidence="4" id="KW-0997">Cell inner membrane</keyword>
<evidence type="ECO:0000313" key="11">
    <source>
        <dbReference type="Proteomes" id="UP000324282"/>
    </source>
</evidence>
<protein>
    <submittedName>
        <fullName evidence="10">Phosphonate transport system ATP-binding protein</fullName>
    </submittedName>
</protein>
<proteinExistence type="predicted"/>
<reference evidence="10 11" key="1">
    <citation type="submission" date="2019-07" db="EMBL/GenBank/DDBJ databases">
        <title>Deep subsurface shale carbon reservoir microbial communities from Ohio and West Virginia, USA.</title>
        <authorList>
            <person name="Wrighton K."/>
        </authorList>
    </citation>
    <scope>NUCLEOTIDE SEQUENCE [LARGE SCALE GENOMIC DNA]</scope>
    <source>
        <strain evidence="10 11">NP_8Ht</strain>
    </source>
</reference>
<dbReference type="InterPro" id="IPR027417">
    <property type="entry name" value="P-loop_NTPase"/>
</dbReference>
<keyword evidence="2" id="KW-0813">Transport</keyword>
<dbReference type="Gene3D" id="3.40.50.300">
    <property type="entry name" value="P-loop containing nucleotide triphosphate hydrolases"/>
    <property type="match status" value="1"/>
</dbReference>
<keyword evidence="7" id="KW-1278">Translocase</keyword>
<evidence type="ECO:0000256" key="5">
    <source>
        <dbReference type="ARBA" id="ARBA00022741"/>
    </source>
</evidence>
<dbReference type="Proteomes" id="UP000324282">
    <property type="component" value="Unassembled WGS sequence"/>
</dbReference>
<evidence type="ECO:0000256" key="1">
    <source>
        <dbReference type="ARBA" id="ARBA00004417"/>
    </source>
</evidence>
<dbReference type="EMBL" id="VNHQ01000012">
    <property type="protein sequence ID" value="TYP65029.1"/>
    <property type="molecule type" value="Genomic_DNA"/>
</dbReference>
<evidence type="ECO:0000256" key="7">
    <source>
        <dbReference type="ARBA" id="ARBA00022967"/>
    </source>
</evidence>
<comment type="caution">
    <text evidence="10">The sequence shown here is derived from an EMBL/GenBank/DDBJ whole genome shotgun (WGS) entry which is preliminary data.</text>
</comment>
<comment type="subcellular location">
    <subcellularLocation>
        <location evidence="1">Cell inner membrane</location>
        <topology evidence="1">Peripheral membrane protein</topology>
    </subcellularLocation>
</comment>
<sequence length="286" mass="30591">MSHATTSAGLLESDESPAKSALRLAGVSYRHAGGQLALHDIELQIAQGERVALIGPSGAGKTTLLRLLATHLEPVTGQLDVLGDRPWSLSAGARQKLRSRIGLIHQAPPLPPRQRVITSVLAGRLGQWSLVRSLLSLVYPLDKDGAAQALGKLDLADKLYARCDQLSGGQLQRVGIARALYQSPELILADEPVSAMDPVLAAYSLNVLNREAMSRQATLLASLHAVELALEHFPRVIGVRDGRILFDKPSSQVMPAELEALYANEQLGSAAVLQAMPGQPLQIPRC</sequence>
<dbReference type="InterPro" id="IPR017871">
    <property type="entry name" value="ABC_transporter-like_CS"/>
</dbReference>
<keyword evidence="5" id="KW-0547">Nucleotide-binding</keyword>
<dbReference type="InterPro" id="IPR003593">
    <property type="entry name" value="AAA+_ATPase"/>
</dbReference>
<dbReference type="Pfam" id="PF00005">
    <property type="entry name" value="ABC_tran"/>
    <property type="match status" value="1"/>
</dbReference>
<dbReference type="InterPro" id="IPR012693">
    <property type="entry name" value="ABC_transpr_PhnC"/>
</dbReference>
<keyword evidence="8" id="KW-0472">Membrane</keyword>
<dbReference type="PROSITE" id="PS00211">
    <property type="entry name" value="ABC_TRANSPORTER_1"/>
    <property type="match status" value="1"/>
</dbReference>
<evidence type="ECO:0000256" key="2">
    <source>
        <dbReference type="ARBA" id="ARBA00022448"/>
    </source>
</evidence>
<dbReference type="PROSITE" id="PS50893">
    <property type="entry name" value="ABC_TRANSPORTER_2"/>
    <property type="match status" value="1"/>
</dbReference>
<dbReference type="PANTHER" id="PTHR43166:SF6">
    <property type="entry name" value="PHOSPHONATES IMPORT ATP-BINDING PROTEIN PHNC"/>
    <property type="match status" value="1"/>
</dbReference>
<evidence type="ECO:0000256" key="4">
    <source>
        <dbReference type="ARBA" id="ARBA00022519"/>
    </source>
</evidence>